<evidence type="ECO:0000313" key="2">
    <source>
        <dbReference type="EnsemblProtists" id="HpaP808428"/>
    </source>
</evidence>
<keyword evidence="3" id="KW-1185">Reference proteome</keyword>
<dbReference type="HOGENOM" id="CLU_2854452_0_0_1"/>
<dbReference type="EnsemblProtists" id="HpaT808428">
    <property type="protein sequence ID" value="HpaP808428"/>
    <property type="gene ID" value="HpaG808428"/>
</dbReference>
<dbReference type="InParanoid" id="M4BPT9"/>
<sequence>MSSIQNDDLELYAENNAGVILEEFAMENRIPEGDADAAGDYNKNDDNEKTIRRPQALPGDSCCIH</sequence>
<feature type="region of interest" description="Disordered" evidence="1">
    <location>
        <begin position="31"/>
        <end position="65"/>
    </location>
</feature>
<protein>
    <submittedName>
        <fullName evidence="2">Uncharacterized protein</fullName>
    </submittedName>
</protein>
<accession>M4BPT9</accession>
<reference evidence="3" key="1">
    <citation type="journal article" date="2010" name="Science">
        <title>Signatures of adaptation to obligate biotrophy in the Hyaloperonospora arabidopsidis genome.</title>
        <authorList>
            <person name="Baxter L."/>
            <person name="Tripathy S."/>
            <person name="Ishaque N."/>
            <person name="Boot N."/>
            <person name="Cabral A."/>
            <person name="Kemen E."/>
            <person name="Thines M."/>
            <person name="Ah-Fong A."/>
            <person name="Anderson R."/>
            <person name="Badejoko W."/>
            <person name="Bittner-Eddy P."/>
            <person name="Boore J.L."/>
            <person name="Chibucos M.C."/>
            <person name="Coates M."/>
            <person name="Dehal P."/>
            <person name="Delehaunty K."/>
            <person name="Dong S."/>
            <person name="Downton P."/>
            <person name="Dumas B."/>
            <person name="Fabro G."/>
            <person name="Fronick C."/>
            <person name="Fuerstenberg S.I."/>
            <person name="Fulton L."/>
            <person name="Gaulin E."/>
            <person name="Govers F."/>
            <person name="Hughes L."/>
            <person name="Humphray S."/>
            <person name="Jiang R.H."/>
            <person name="Judelson H."/>
            <person name="Kamoun S."/>
            <person name="Kyung K."/>
            <person name="Meijer H."/>
            <person name="Minx P."/>
            <person name="Morris P."/>
            <person name="Nelson J."/>
            <person name="Phuntumart V."/>
            <person name="Qutob D."/>
            <person name="Rehmany A."/>
            <person name="Rougon-Cardoso A."/>
            <person name="Ryden P."/>
            <person name="Torto-Alalibo T."/>
            <person name="Studholme D."/>
            <person name="Wang Y."/>
            <person name="Win J."/>
            <person name="Wood J."/>
            <person name="Clifton S.W."/>
            <person name="Rogers J."/>
            <person name="Van den Ackerveken G."/>
            <person name="Jones J.D."/>
            <person name="McDowell J.M."/>
            <person name="Beynon J."/>
            <person name="Tyler B.M."/>
        </authorList>
    </citation>
    <scope>NUCLEOTIDE SEQUENCE [LARGE SCALE GENOMIC DNA]</scope>
    <source>
        <strain evidence="3">Emoy2</strain>
    </source>
</reference>
<dbReference type="Proteomes" id="UP000011713">
    <property type="component" value="Unassembled WGS sequence"/>
</dbReference>
<reference evidence="2" key="2">
    <citation type="submission" date="2015-06" db="UniProtKB">
        <authorList>
            <consortium name="EnsemblProtists"/>
        </authorList>
    </citation>
    <scope>IDENTIFICATION</scope>
    <source>
        <strain evidence="2">Emoy2</strain>
    </source>
</reference>
<dbReference type="VEuPathDB" id="FungiDB:HpaG808428"/>
<dbReference type="EMBL" id="JH598525">
    <property type="status" value="NOT_ANNOTATED_CDS"/>
    <property type="molecule type" value="Genomic_DNA"/>
</dbReference>
<dbReference type="AlphaFoldDB" id="M4BPT9"/>
<feature type="compositionally biased region" description="Basic and acidic residues" evidence="1">
    <location>
        <begin position="42"/>
        <end position="51"/>
    </location>
</feature>
<evidence type="ECO:0000313" key="3">
    <source>
        <dbReference type="Proteomes" id="UP000011713"/>
    </source>
</evidence>
<evidence type="ECO:0000256" key="1">
    <source>
        <dbReference type="SAM" id="MobiDB-lite"/>
    </source>
</evidence>
<proteinExistence type="predicted"/>
<name>M4BPT9_HYAAE</name>
<organism evidence="2 3">
    <name type="scientific">Hyaloperonospora arabidopsidis (strain Emoy2)</name>
    <name type="common">Downy mildew agent</name>
    <name type="synonym">Peronospora arabidopsidis</name>
    <dbReference type="NCBI Taxonomy" id="559515"/>
    <lineage>
        <taxon>Eukaryota</taxon>
        <taxon>Sar</taxon>
        <taxon>Stramenopiles</taxon>
        <taxon>Oomycota</taxon>
        <taxon>Peronosporomycetes</taxon>
        <taxon>Peronosporales</taxon>
        <taxon>Peronosporaceae</taxon>
        <taxon>Hyaloperonospora</taxon>
    </lineage>
</organism>